<dbReference type="GO" id="GO:0005737">
    <property type="term" value="C:cytoplasm"/>
    <property type="evidence" value="ECO:0007669"/>
    <property type="project" value="InterPro"/>
</dbReference>
<evidence type="ECO:0000256" key="7">
    <source>
        <dbReference type="SAM" id="MobiDB-lite"/>
    </source>
</evidence>
<dbReference type="Gene3D" id="3.30.450.20">
    <property type="entry name" value="PAS domain"/>
    <property type="match status" value="2"/>
</dbReference>
<dbReference type="CDD" id="cd00130">
    <property type="entry name" value="PAS"/>
    <property type="match status" value="2"/>
</dbReference>
<dbReference type="PROSITE" id="PS50112">
    <property type="entry name" value="PAS"/>
    <property type="match status" value="2"/>
</dbReference>
<dbReference type="EMBL" id="BPLQ01005332">
    <property type="protein sequence ID" value="GIY14215.1"/>
    <property type="molecule type" value="Genomic_DNA"/>
</dbReference>
<dbReference type="AlphaFoldDB" id="A0AAV4QY78"/>
<dbReference type="GO" id="GO:0005634">
    <property type="term" value="C:nucleus"/>
    <property type="evidence" value="ECO:0007669"/>
    <property type="project" value="UniProtKB-SubCell"/>
</dbReference>
<dbReference type="InterPro" id="IPR035965">
    <property type="entry name" value="PAS-like_dom_sf"/>
</dbReference>
<keyword evidence="11" id="KW-1185">Reference proteome</keyword>
<keyword evidence="5" id="KW-0804">Transcription</keyword>
<dbReference type="PRINTS" id="PR00785">
    <property type="entry name" value="NCTRNSLOCATR"/>
</dbReference>
<dbReference type="Pfam" id="PF00010">
    <property type="entry name" value="HLH"/>
    <property type="match status" value="1"/>
</dbReference>
<proteinExistence type="predicted"/>
<dbReference type="CDD" id="cd11391">
    <property type="entry name" value="bHLH_PAS"/>
    <property type="match status" value="1"/>
</dbReference>
<evidence type="ECO:0000256" key="6">
    <source>
        <dbReference type="ARBA" id="ARBA00023242"/>
    </source>
</evidence>
<feature type="compositionally biased region" description="Basic and acidic residues" evidence="7">
    <location>
        <begin position="423"/>
        <end position="436"/>
    </location>
</feature>
<feature type="domain" description="PAS" evidence="8">
    <location>
        <begin position="260"/>
        <end position="294"/>
    </location>
</feature>
<protein>
    <submittedName>
        <fullName evidence="10">Neuronal PAS domain-containing protein 2</fullName>
    </submittedName>
</protein>
<gene>
    <name evidence="10" type="primary">Npas2</name>
    <name evidence="10" type="ORF">CDAR_505241</name>
</gene>
<evidence type="ECO:0000259" key="9">
    <source>
        <dbReference type="PROSITE" id="PS50888"/>
    </source>
</evidence>
<dbReference type="SUPFAM" id="SSF47459">
    <property type="entry name" value="HLH, helix-loop-helix DNA-binding domain"/>
    <property type="match status" value="1"/>
</dbReference>
<dbReference type="Gene3D" id="4.10.280.10">
    <property type="entry name" value="Helix-loop-helix DNA-binding domain"/>
    <property type="match status" value="1"/>
</dbReference>
<sequence length="811" mass="90262">MAEKVASSSALAAALSPTACSSKVANNVARIQRNVAEKQRRDKLNGYISELANIVPMISSSTKRLDKTSILRLSAAYLRICKSPLGGKKIKTLKWCTTFLNNEQVREIFESVDGFLIVTTPTGKILFASRSVERYLGHQDIDLIGHSLYSFIHEKDADDVKQKLKDMLSDCLNNGSSRYSFVCLMREKPQPRSEGITYKHVHFSGDMTNAEDISNEKASKSVVTHMFKAFVKIVNISPYNQLSLEEATADEYVTRHSLGGIIMFADHRLATITGHLPQEVIGLSAYEYIHKDDQPITLFAHRLMFSNAKGSGIIVYRLRTRDDKYVYLKSVGHLHYDSSTSKVDHLVCNNQQLDNSEGGIQLKYFFDQLNPHVIGNSLEDLQQSVKSLDISESLNHKVNGAMQLNGESPNHSTESDSSNTDSDELKNPKDDYRNDISDNCSSSDQEVFQENGSSYPGSPDHAANNGSISPCSSDTTEYKCDIKDQIYSICMTNTEYFITDINGSSSSSEPANDIYASDDNSVLSVNQSHNVHTPNKIMSLSKIPKNSHNLIEGPNHYMHNFQDTAFESLDSSSDTSDYGYSSCNGLDRNASMQINAQSQQVRTMGVNDQNVNKDLAPLEKIYEEETIFDTDMFSSHQNGTCSAESSPLLEVKTNSHYKINDEILECAEEPFVKHSSFINHFDCSNGIHSTLSTVNSGDSVLRNSKYPNNNCFKFHSTFEDTSSSMDYCDSRPIADDSMNGGTKGNLCLEENMSSLLSTALPYSDSNSHSANGWSDVFSPNEYPSPFSSEVLLEKDDQFLLNNPKLKSYYLC</sequence>
<keyword evidence="4" id="KW-0238">DNA-binding</keyword>
<feature type="domain" description="PAS" evidence="8">
    <location>
        <begin position="101"/>
        <end position="171"/>
    </location>
</feature>
<dbReference type="Pfam" id="PF00989">
    <property type="entry name" value="PAS"/>
    <property type="match status" value="1"/>
</dbReference>
<dbReference type="SMART" id="SM00353">
    <property type="entry name" value="HLH"/>
    <property type="match status" value="1"/>
</dbReference>
<evidence type="ECO:0000313" key="10">
    <source>
        <dbReference type="EMBL" id="GIY14215.1"/>
    </source>
</evidence>
<comment type="caution">
    <text evidence="10">The sequence shown here is derived from an EMBL/GenBank/DDBJ whole genome shotgun (WGS) entry which is preliminary data.</text>
</comment>
<evidence type="ECO:0000256" key="3">
    <source>
        <dbReference type="ARBA" id="ARBA00023015"/>
    </source>
</evidence>
<evidence type="ECO:0000256" key="5">
    <source>
        <dbReference type="ARBA" id="ARBA00023163"/>
    </source>
</evidence>
<reference evidence="10 11" key="1">
    <citation type="submission" date="2021-06" db="EMBL/GenBank/DDBJ databases">
        <title>Caerostris darwini draft genome.</title>
        <authorList>
            <person name="Kono N."/>
            <person name="Arakawa K."/>
        </authorList>
    </citation>
    <scope>NUCLEOTIDE SEQUENCE [LARGE SCALE GENOMIC DNA]</scope>
</reference>
<dbReference type="Proteomes" id="UP001054837">
    <property type="component" value="Unassembled WGS sequence"/>
</dbReference>
<dbReference type="InterPro" id="IPR001067">
    <property type="entry name" value="Nuc_translocat"/>
</dbReference>
<feature type="compositionally biased region" description="Polar residues" evidence="7">
    <location>
        <begin position="437"/>
        <end position="456"/>
    </location>
</feature>
<name>A0AAV4QY78_9ARAC</name>
<evidence type="ECO:0000256" key="2">
    <source>
        <dbReference type="ARBA" id="ARBA00022737"/>
    </source>
</evidence>
<dbReference type="NCBIfam" id="TIGR00229">
    <property type="entry name" value="sensory_box"/>
    <property type="match status" value="1"/>
</dbReference>
<dbReference type="GO" id="GO:0045944">
    <property type="term" value="P:positive regulation of transcription by RNA polymerase II"/>
    <property type="evidence" value="ECO:0007669"/>
    <property type="project" value="UniProtKB-ARBA"/>
</dbReference>
<dbReference type="GO" id="GO:0005667">
    <property type="term" value="C:transcription regulator complex"/>
    <property type="evidence" value="ECO:0007669"/>
    <property type="project" value="InterPro"/>
</dbReference>
<dbReference type="InterPro" id="IPR011598">
    <property type="entry name" value="bHLH_dom"/>
</dbReference>
<evidence type="ECO:0000313" key="11">
    <source>
        <dbReference type="Proteomes" id="UP001054837"/>
    </source>
</evidence>
<comment type="subcellular location">
    <subcellularLocation>
        <location evidence="1">Nucleus</location>
    </subcellularLocation>
</comment>
<dbReference type="SUPFAM" id="SSF55785">
    <property type="entry name" value="PYP-like sensor domain (PAS domain)"/>
    <property type="match status" value="2"/>
</dbReference>
<feature type="domain" description="BHLH" evidence="9">
    <location>
        <begin position="28"/>
        <end position="81"/>
    </location>
</feature>
<keyword evidence="6" id="KW-0539">Nucleus</keyword>
<keyword evidence="3" id="KW-0805">Transcription regulation</keyword>
<dbReference type="PANTHER" id="PTHR23042">
    <property type="entry name" value="CIRCADIAN PROTEIN CLOCK/ARNT/BMAL/PAS"/>
    <property type="match status" value="1"/>
</dbReference>
<accession>A0AAV4QY78</accession>
<dbReference type="InterPro" id="IPR036638">
    <property type="entry name" value="HLH_DNA-bd_sf"/>
</dbReference>
<evidence type="ECO:0000259" key="8">
    <source>
        <dbReference type="PROSITE" id="PS50112"/>
    </source>
</evidence>
<dbReference type="PROSITE" id="PS50888">
    <property type="entry name" value="BHLH"/>
    <property type="match status" value="1"/>
</dbReference>
<evidence type="ECO:0000256" key="4">
    <source>
        <dbReference type="ARBA" id="ARBA00023125"/>
    </source>
</evidence>
<evidence type="ECO:0000256" key="1">
    <source>
        <dbReference type="ARBA" id="ARBA00004123"/>
    </source>
</evidence>
<dbReference type="GO" id="GO:0003677">
    <property type="term" value="F:DNA binding"/>
    <property type="evidence" value="ECO:0007669"/>
    <property type="project" value="UniProtKB-KW"/>
</dbReference>
<organism evidence="10 11">
    <name type="scientific">Caerostris darwini</name>
    <dbReference type="NCBI Taxonomy" id="1538125"/>
    <lineage>
        <taxon>Eukaryota</taxon>
        <taxon>Metazoa</taxon>
        <taxon>Ecdysozoa</taxon>
        <taxon>Arthropoda</taxon>
        <taxon>Chelicerata</taxon>
        <taxon>Arachnida</taxon>
        <taxon>Araneae</taxon>
        <taxon>Araneomorphae</taxon>
        <taxon>Entelegynae</taxon>
        <taxon>Araneoidea</taxon>
        <taxon>Araneidae</taxon>
        <taxon>Caerostris</taxon>
    </lineage>
</organism>
<keyword evidence="2" id="KW-0677">Repeat</keyword>
<dbReference type="InterPro" id="IPR013767">
    <property type="entry name" value="PAS_fold"/>
</dbReference>
<dbReference type="SMART" id="SM00091">
    <property type="entry name" value="PAS"/>
    <property type="match status" value="2"/>
</dbReference>
<dbReference type="GO" id="GO:0003700">
    <property type="term" value="F:DNA-binding transcription factor activity"/>
    <property type="evidence" value="ECO:0007669"/>
    <property type="project" value="InterPro"/>
</dbReference>
<dbReference type="Pfam" id="PF14598">
    <property type="entry name" value="PAS_11"/>
    <property type="match status" value="1"/>
</dbReference>
<feature type="region of interest" description="Disordered" evidence="7">
    <location>
        <begin position="401"/>
        <end position="468"/>
    </location>
</feature>
<dbReference type="InterPro" id="IPR050933">
    <property type="entry name" value="Circadian_TF"/>
</dbReference>
<dbReference type="GO" id="GO:0046983">
    <property type="term" value="F:protein dimerization activity"/>
    <property type="evidence" value="ECO:0007669"/>
    <property type="project" value="InterPro"/>
</dbReference>
<dbReference type="InterPro" id="IPR000014">
    <property type="entry name" value="PAS"/>
</dbReference>